<dbReference type="Proteomes" id="UP001159363">
    <property type="component" value="Chromosome X"/>
</dbReference>
<name>A0ABQ9HSU3_9NEOP</name>
<sequence length="76" mass="8739">MDNLQGQLNERFVNHKSLISVFPKQYPEKSFDSRASIATSFHTYDIDKKGLYIGNERMSVLALLSVHEEYHHSPAT</sequence>
<reference evidence="1 2" key="1">
    <citation type="submission" date="2023-02" db="EMBL/GenBank/DDBJ databases">
        <title>LHISI_Scaffold_Assembly.</title>
        <authorList>
            <person name="Stuart O.P."/>
            <person name="Cleave R."/>
            <person name="Magrath M.J.L."/>
            <person name="Mikheyev A.S."/>
        </authorList>
    </citation>
    <scope>NUCLEOTIDE SEQUENCE [LARGE SCALE GENOMIC DNA]</scope>
    <source>
        <strain evidence="1">Daus_M_001</strain>
        <tissue evidence="1">Leg muscle</tissue>
    </source>
</reference>
<organism evidence="1 2">
    <name type="scientific">Dryococelus australis</name>
    <dbReference type="NCBI Taxonomy" id="614101"/>
    <lineage>
        <taxon>Eukaryota</taxon>
        <taxon>Metazoa</taxon>
        <taxon>Ecdysozoa</taxon>
        <taxon>Arthropoda</taxon>
        <taxon>Hexapoda</taxon>
        <taxon>Insecta</taxon>
        <taxon>Pterygota</taxon>
        <taxon>Neoptera</taxon>
        <taxon>Polyneoptera</taxon>
        <taxon>Phasmatodea</taxon>
        <taxon>Verophasmatodea</taxon>
        <taxon>Anareolatae</taxon>
        <taxon>Phasmatidae</taxon>
        <taxon>Eurycanthinae</taxon>
        <taxon>Dryococelus</taxon>
    </lineage>
</organism>
<protein>
    <submittedName>
        <fullName evidence="1">Uncharacterized protein</fullName>
    </submittedName>
</protein>
<comment type="caution">
    <text evidence="1">The sequence shown here is derived from an EMBL/GenBank/DDBJ whole genome shotgun (WGS) entry which is preliminary data.</text>
</comment>
<accession>A0ABQ9HSU3</accession>
<evidence type="ECO:0000313" key="1">
    <source>
        <dbReference type="EMBL" id="KAJ8887460.1"/>
    </source>
</evidence>
<keyword evidence="2" id="KW-1185">Reference proteome</keyword>
<evidence type="ECO:0000313" key="2">
    <source>
        <dbReference type="Proteomes" id="UP001159363"/>
    </source>
</evidence>
<gene>
    <name evidence="1" type="ORF">PR048_013675</name>
</gene>
<proteinExistence type="predicted"/>
<dbReference type="EMBL" id="JARBHB010000004">
    <property type="protein sequence ID" value="KAJ8887460.1"/>
    <property type="molecule type" value="Genomic_DNA"/>
</dbReference>